<keyword evidence="2" id="KW-1185">Reference proteome</keyword>
<sequence length="67" mass="7459">MAAAKRLLSRIDFHYTPKRASCLNMAEMEISIPSHQWVARRDGEQAAIAAEGTAWQKRCNAARCGIV</sequence>
<evidence type="ECO:0000313" key="1">
    <source>
        <dbReference type="EMBL" id="RCN59270.1"/>
    </source>
</evidence>
<dbReference type="EMBL" id="PSYR01000001">
    <property type="protein sequence ID" value="RCN59270.1"/>
    <property type="molecule type" value="Genomic_DNA"/>
</dbReference>
<proteinExistence type="predicted"/>
<accession>A0A368HLU6</accession>
<protein>
    <submittedName>
        <fullName evidence="1">Uncharacterized protein</fullName>
    </submittedName>
</protein>
<gene>
    <name evidence="1" type="ORF">C4900_06080</name>
</gene>
<organism evidence="1 2">
    <name type="scientific">Acidiferrobacter thiooxydans</name>
    <dbReference type="NCBI Taxonomy" id="163359"/>
    <lineage>
        <taxon>Bacteria</taxon>
        <taxon>Pseudomonadati</taxon>
        <taxon>Pseudomonadota</taxon>
        <taxon>Gammaproteobacteria</taxon>
        <taxon>Acidiferrobacterales</taxon>
        <taxon>Acidiferrobacteraceae</taxon>
        <taxon>Acidiferrobacter</taxon>
    </lineage>
</organism>
<comment type="caution">
    <text evidence="1">The sequence shown here is derived from an EMBL/GenBank/DDBJ whole genome shotgun (WGS) entry which is preliminary data.</text>
</comment>
<evidence type="ECO:0000313" key="2">
    <source>
        <dbReference type="Proteomes" id="UP000253250"/>
    </source>
</evidence>
<dbReference type="Proteomes" id="UP000253250">
    <property type="component" value="Unassembled WGS sequence"/>
</dbReference>
<name>A0A368HLU6_9GAMM</name>
<dbReference type="AlphaFoldDB" id="A0A368HLU6"/>
<reference evidence="1 2" key="1">
    <citation type="submission" date="2018-02" db="EMBL/GenBank/DDBJ databases">
        <title>Insights into the biology of acidophilic members of the Acidiferrobacteraceae family derived from comparative genomic analyses.</title>
        <authorList>
            <person name="Issotta F."/>
            <person name="Thyssen C."/>
            <person name="Mena C."/>
            <person name="Moya A."/>
            <person name="Bellenberg S."/>
            <person name="Sproer C."/>
            <person name="Covarrubias P.C."/>
            <person name="Sand W."/>
            <person name="Quatrini R."/>
            <person name="Vera M."/>
        </authorList>
    </citation>
    <scope>NUCLEOTIDE SEQUENCE [LARGE SCALE GENOMIC DNA]</scope>
    <source>
        <strain evidence="2">m-1</strain>
    </source>
</reference>